<proteinExistence type="predicted"/>
<sequence>MELAKYNIDITALCETRFSTTWHTLSSGVANPQEKEGRPEWALLSKKDIVTKLTVMPRPVSDRIMTMRLPLSKDNFATIINVYAPTMTNPDGNKEAFYDQLFELIVTAEAFKQKDEHKTSWVHPRSKHWHMIDFIIMRCRDKMDIHSTRAMRGANCWTDHQMLRLLQKRTCALKTNWWERKAVDLQRAADTNDMTCFYSELKEVCEPKKKGLVHLKSTDGMETFPDSKRVVARWSEHFQTLLNVPGGINHEALDNIPQRITKTSLDKIPTKAEIARAIAGLKDGKAPGGDGIPANVWKHGGDNLFSRLHQLITNA</sequence>
<name>A0AAD9NAB8_RIDPI</name>
<evidence type="ECO:0000313" key="2">
    <source>
        <dbReference type="Proteomes" id="UP001209878"/>
    </source>
</evidence>
<dbReference type="InterPro" id="IPR036691">
    <property type="entry name" value="Endo/exonu/phosph_ase_sf"/>
</dbReference>
<comment type="caution">
    <text evidence="1">The sequence shown here is derived from an EMBL/GenBank/DDBJ whole genome shotgun (WGS) entry which is preliminary data.</text>
</comment>
<gene>
    <name evidence="1" type="ORF">NP493_1684g00007</name>
</gene>
<dbReference type="EMBL" id="JAODUO010001683">
    <property type="protein sequence ID" value="KAK2159894.1"/>
    <property type="molecule type" value="Genomic_DNA"/>
</dbReference>
<reference evidence="1" key="1">
    <citation type="journal article" date="2023" name="Mol. Biol. Evol.">
        <title>Third-Generation Sequencing Reveals the Adaptive Role of the Epigenome in Three Deep-Sea Polychaetes.</title>
        <authorList>
            <person name="Perez M."/>
            <person name="Aroh O."/>
            <person name="Sun Y."/>
            <person name="Lan Y."/>
            <person name="Juniper S.K."/>
            <person name="Young C.R."/>
            <person name="Angers B."/>
            <person name="Qian P.Y."/>
        </authorList>
    </citation>
    <scope>NUCLEOTIDE SEQUENCE</scope>
    <source>
        <strain evidence="1">R07B-5</strain>
    </source>
</reference>
<dbReference type="Gene3D" id="3.60.10.10">
    <property type="entry name" value="Endonuclease/exonuclease/phosphatase"/>
    <property type="match status" value="1"/>
</dbReference>
<dbReference type="SUPFAM" id="SSF56219">
    <property type="entry name" value="DNase I-like"/>
    <property type="match status" value="1"/>
</dbReference>
<organism evidence="1 2">
    <name type="scientific">Ridgeia piscesae</name>
    <name type="common">Tubeworm</name>
    <dbReference type="NCBI Taxonomy" id="27915"/>
    <lineage>
        <taxon>Eukaryota</taxon>
        <taxon>Metazoa</taxon>
        <taxon>Spiralia</taxon>
        <taxon>Lophotrochozoa</taxon>
        <taxon>Annelida</taxon>
        <taxon>Polychaeta</taxon>
        <taxon>Sedentaria</taxon>
        <taxon>Canalipalpata</taxon>
        <taxon>Sabellida</taxon>
        <taxon>Siboglinidae</taxon>
        <taxon>Ridgeia</taxon>
    </lineage>
</organism>
<evidence type="ECO:0000313" key="1">
    <source>
        <dbReference type="EMBL" id="KAK2159894.1"/>
    </source>
</evidence>
<dbReference type="AlphaFoldDB" id="A0AAD9NAB8"/>
<dbReference type="Proteomes" id="UP001209878">
    <property type="component" value="Unassembled WGS sequence"/>
</dbReference>
<protein>
    <submittedName>
        <fullName evidence="1">Uncharacterized protein</fullName>
    </submittedName>
</protein>
<accession>A0AAD9NAB8</accession>
<keyword evidence="2" id="KW-1185">Reference proteome</keyword>